<keyword evidence="1" id="KW-1185">Reference proteome</keyword>
<name>A0A1I7XDS5_HETBA</name>
<dbReference type="AlphaFoldDB" id="A0A1I7XDS5"/>
<evidence type="ECO:0000313" key="2">
    <source>
        <dbReference type="WBParaSite" id="Hba_15804"/>
    </source>
</evidence>
<proteinExistence type="predicted"/>
<dbReference type="Proteomes" id="UP000095283">
    <property type="component" value="Unplaced"/>
</dbReference>
<evidence type="ECO:0000313" key="1">
    <source>
        <dbReference type="Proteomes" id="UP000095283"/>
    </source>
</evidence>
<accession>A0A1I7XDS5</accession>
<protein>
    <submittedName>
        <fullName evidence="2">Deltameth_res domain-containing protein</fullName>
    </submittedName>
</protein>
<organism evidence="1 2">
    <name type="scientific">Heterorhabditis bacteriophora</name>
    <name type="common">Entomopathogenic nematode worm</name>
    <dbReference type="NCBI Taxonomy" id="37862"/>
    <lineage>
        <taxon>Eukaryota</taxon>
        <taxon>Metazoa</taxon>
        <taxon>Ecdysozoa</taxon>
        <taxon>Nematoda</taxon>
        <taxon>Chromadorea</taxon>
        <taxon>Rhabditida</taxon>
        <taxon>Rhabditina</taxon>
        <taxon>Rhabditomorpha</taxon>
        <taxon>Strongyloidea</taxon>
        <taxon>Heterorhabditidae</taxon>
        <taxon>Heterorhabditis</taxon>
    </lineage>
</organism>
<sequence length="95" mass="10487">MAPGCQKAPEAVQHLCAKRFRSVQNYLTLLPKGSWEKSSEAKPGLKKAIRSPTVFLAGYLLSATTSFYALESANFFELQKPPARSCRNRPELSLG</sequence>
<dbReference type="WBParaSite" id="Hba_15804">
    <property type="protein sequence ID" value="Hba_15804"/>
    <property type="gene ID" value="Hba_15804"/>
</dbReference>
<reference evidence="2" key="1">
    <citation type="submission" date="2016-11" db="UniProtKB">
        <authorList>
            <consortium name="WormBaseParasite"/>
        </authorList>
    </citation>
    <scope>IDENTIFICATION</scope>
</reference>